<dbReference type="EMBL" id="JAENGZ010002951">
    <property type="protein sequence ID" value="KAG6942508.1"/>
    <property type="molecule type" value="Genomic_DNA"/>
</dbReference>
<dbReference type="Proteomes" id="UP000688947">
    <property type="component" value="Unassembled WGS sequence"/>
</dbReference>
<accession>A0A8T1TN84</accession>
<evidence type="ECO:0000313" key="1">
    <source>
        <dbReference type="EMBL" id="KAG6942508.1"/>
    </source>
</evidence>
<dbReference type="AlphaFoldDB" id="A0A8T1TN84"/>
<reference evidence="1" key="1">
    <citation type="submission" date="2021-01" db="EMBL/GenBank/DDBJ databases">
        <title>Phytophthora aleatoria, a newly-described species from Pinus radiata is distinct from Phytophthora cactorum isolates based on comparative genomics.</title>
        <authorList>
            <person name="Mcdougal R."/>
            <person name="Panda P."/>
            <person name="Williams N."/>
            <person name="Studholme D.J."/>
        </authorList>
    </citation>
    <scope>NUCLEOTIDE SEQUENCE</scope>
    <source>
        <strain evidence="1">NZFS 3830</strain>
    </source>
</reference>
<dbReference type="OrthoDB" id="105169at2759"/>
<protein>
    <recommendedName>
        <fullName evidence="3">DDE Tnp4 domain-containing protein</fullName>
    </recommendedName>
</protein>
<dbReference type="PANTHER" id="PTHR34615:SF1">
    <property type="entry name" value="PX DOMAIN-CONTAINING PROTEIN"/>
    <property type="match status" value="1"/>
</dbReference>
<proteinExistence type="predicted"/>
<gene>
    <name evidence="1" type="ORF">JG687_00019024</name>
</gene>
<comment type="caution">
    <text evidence="1">The sequence shown here is derived from an EMBL/GenBank/DDBJ whole genome shotgun (WGS) entry which is preliminary data.</text>
</comment>
<dbReference type="VEuPathDB" id="FungiDB:PC110_g21124"/>
<name>A0A8T1TN84_9STRA</name>
<evidence type="ECO:0000313" key="2">
    <source>
        <dbReference type="Proteomes" id="UP000688947"/>
    </source>
</evidence>
<dbReference type="PANTHER" id="PTHR34615">
    <property type="entry name" value="PX DOMAIN-CONTAINING PROTEIN"/>
    <property type="match status" value="1"/>
</dbReference>
<evidence type="ECO:0008006" key="3">
    <source>
        <dbReference type="Google" id="ProtNLM"/>
    </source>
</evidence>
<sequence length="216" mass="24510">MRMPKLNALLPLTLEDDYGRDSRALLDDAGCSDSMILAFAALYRPPVERPVVPNIRFCLTAATDVDAELDFRFDVVGFLLLTFLLALPEWVITKYRDCVHKTEARCIILHPSATPKCLVDMRKTFGRSEGALSRIVLHMGRHNGVTLLRESNPLGYFEQHQDIFEGTSAKEKVFNRAMSSVRESVEWSFGRLKTLWAFIDFKKSNKIRLSPVGKCV</sequence>
<organism evidence="1 2">
    <name type="scientific">Phytophthora cactorum</name>
    <dbReference type="NCBI Taxonomy" id="29920"/>
    <lineage>
        <taxon>Eukaryota</taxon>
        <taxon>Sar</taxon>
        <taxon>Stramenopiles</taxon>
        <taxon>Oomycota</taxon>
        <taxon>Peronosporomycetes</taxon>
        <taxon>Peronosporales</taxon>
        <taxon>Peronosporaceae</taxon>
        <taxon>Phytophthora</taxon>
    </lineage>
</organism>